<dbReference type="SMART" id="SM00448">
    <property type="entry name" value="REC"/>
    <property type="match status" value="1"/>
</dbReference>
<dbReference type="GO" id="GO:0000160">
    <property type="term" value="P:phosphorelay signal transduction system"/>
    <property type="evidence" value="ECO:0007669"/>
    <property type="project" value="InterPro"/>
</dbReference>
<evidence type="ECO:0000256" key="1">
    <source>
        <dbReference type="ARBA" id="ARBA00022553"/>
    </source>
</evidence>
<dbReference type="PANTHER" id="PTHR44591:SF3">
    <property type="entry name" value="RESPONSE REGULATORY DOMAIN-CONTAINING PROTEIN"/>
    <property type="match status" value="1"/>
</dbReference>
<organism evidence="4">
    <name type="scientific">uncultured bacterium contig00094</name>
    <dbReference type="NCBI Taxonomy" id="1181565"/>
    <lineage>
        <taxon>Bacteria</taxon>
        <taxon>environmental samples</taxon>
    </lineage>
</organism>
<reference evidence="4" key="1">
    <citation type="submission" date="2012-03" db="EMBL/GenBank/DDBJ databases">
        <title>Functional metagenomics reveals considerable lignocellulase gene clusters in the gut microbiome of a wood-feeding higher termite.</title>
        <authorList>
            <person name="Liu N."/>
        </authorList>
    </citation>
    <scope>NUCLEOTIDE SEQUENCE</scope>
</reference>
<name>A0A806K2A2_9BACT</name>
<dbReference type="PROSITE" id="PS50110">
    <property type="entry name" value="RESPONSE_REGULATORY"/>
    <property type="match status" value="1"/>
</dbReference>
<dbReference type="EMBL" id="JQ844254">
    <property type="protein sequence ID" value="AGS53863.1"/>
    <property type="molecule type" value="Genomic_DNA"/>
</dbReference>
<dbReference type="AlphaFoldDB" id="A0A806K2A2"/>
<dbReference type="InterPro" id="IPR001789">
    <property type="entry name" value="Sig_transdc_resp-reg_receiver"/>
</dbReference>
<feature type="domain" description="Response regulatory" evidence="3">
    <location>
        <begin position="171"/>
        <end position="286"/>
    </location>
</feature>
<dbReference type="InterPro" id="IPR011006">
    <property type="entry name" value="CheY-like_superfamily"/>
</dbReference>
<evidence type="ECO:0000313" key="4">
    <source>
        <dbReference type="EMBL" id="AGS53863.1"/>
    </source>
</evidence>
<dbReference type="PANTHER" id="PTHR44591">
    <property type="entry name" value="STRESS RESPONSE REGULATOR PROTEIN 1"/>
    <property type="match status" value="1"/>
</dbReference>
<sequence length="292" mass="33095">MGDESVQNFDLPSLLRLKALDIRIAARNNLSLRTGDYFKLLSKFLQNAPFIKESLTKFSTLNSDDNDVQRLEENKVLLEDIGCDKLISPINDIIRTGKRGHNDFAAEQAKKILSDFDKIITGIIAARIETEQDAEAGISGEDDSAYEKYKTIPLQNTLKYLEQEEATRKMRILVVDDAPMIIKTVSSLLSDTYKVYGMTNPIMLEKFLRQITPELFLLDYKMPELSGFELIPIIRSFEEHKDTPIIFLTSMGTVDHVSAAAALGACDFIVKPFQDNMLLEKIAKHIVRKKLF</sequence>
<accession>A0A806K2A2</accession>
<evidence type="ECO:0000256" key="2">
    <source>
        <dbReference type="PROSITE-ProRule" id="PRU00169"/>
    </source>
</evidence>
<protein>
    <submittedName>
        <fullName evidence="4">Response regulator receiver</fullName>
    </submittedName>
</protein>
<dbReference type="Gene3D" id="3.40.50.2300">
    <property type="match status" value="1"/>
</dbReference>
<dbReference type="InterPro" id="IPR050595">
    <property type="entry name" value="Bact_response_regulator"/>
</dbReference>
<evidence type="ECO:0000259" key="3">
    <source>
        <dbReference type="PROSITE" id="PS50110"/>
    </source>
</evidence>
<dbReference type="SUPFAM" id="SSF52172">
    <property type="entry name" value="CheY-like"/>
    <property type="match status" value="1"/>
</dbReference>
<dbReference type="Pfam" id="PF00072">
    <property type="entry name" value="Response_reg"/>
    <property type="match status" value="1"/>
</dbReference>
<feature type="modified residue" description="4-aspartylphosphate" evidence="2">
    <location>
        <position position="219"/>
    </location>
</feature>
<keyword evidence="1 2" id="KW-0597">Phosphoprotein</keyword>
<proteinExistence type="predicted"/>